<evidence type="ECO:0008006" key="3">
    <source>
        <dbReference type="Google" id="ProtNLM"/>
    </source>
</evidence>
<proteinExistence type="predicted"/>
<sequence length="156" mass="17152">MLKVHVWPPHGGMVGHTSLSFGADYISFWPQDVAGKKDLKIKRTHPGHFMAALQEDIRAEGGRQPITVVINNVNRTELAKHIANLIANKPSYQLARNNCSNIVAECLEVACGIGPSFKPSAHDYGKLGKVLGRGIWTPNEVLRYANELARDSRTLA</sequence>
<evidence type="ECO:0000313" key="1">
    <source>
        <dbReference type="EMBL" id="SIS63913.1"/>
    </source>
</evidence>
<reference evidence="2" key="1">
    <citation type="submission" date="2017-01" db="EMBL/GenBank/DDBJ databases">
        <authorList>
            <person name="Varghese N."/>
            <person name="Submissions S."/>
        </authorList>
    </citation>
    <scope>NUCLEOTIDE SEQUENCE [LARGE SCALE GENOMIC DNA]</scope>
    <source>
        <strain evidence="2">DSM 24913</strain>
    </source>
</reference>
<dbReference type="STRING" id="484498.SAMN05421686_10342"/>
<keyword evidence="2" id="KW-1185">Reference proteome</keyword>
<organism evidence="1 2">
    <name type="scientific">Thalassolituus maritimus</name>
    <dbReference type="NCBI Taxonomy" id="484498"/>
    <lineage>
        <taxon>Bacteria</taxon>
        <taxon>Pseudomonadati</taxon>
        <taxon>Pseudomonadota</taxon>
        <taxon>Gammaproteobacteria</taxon>
        <taxon>Oceanospirillales</taxon>
        <taxon>Oceanospirillaceae</taxon>
        <taxon>Thalassolituus</taxon>
    </lineage>
</organism>
<dbReference type="EMBL" id="FTOH01000003">
    <property type="protein sequence ID" value="SIS63913.1"/>
    <property type="molecule type" value="Genomic_DNA"/>
</dbReference>
<dbReference type="RefSeq" id="WP_076514597.1">
    <property type="nucleotide sequence ID" value="NZ_FTOH01000003.1"/>
</dbReference>
<name>A0A1N7KQM8_9GAMM</name>
<accession>A0A1N7KQM8</accession>
<evidence type="ECO:0000313" key="2">
    <source>
        <dbReference type="Proteomes" id="UP000185639"/>
    </source>
</evidence>
<dbReference type="AlphaFoldDB" id="A0A1N7KQM8"/>
<gene>
    <name evidence="1" type="ORF">SAMN05421686_10342</name>
</gene>
<protein>
    <recommendedName>
        <fullName evidence="3">DUF4105 domain-containing protein</fullName>
    </recommendedName>
</protein>
<dbReference type="Proteomes" id="UP000185639">
    <property type="component" value="Unassembled WGS sequence"/>
</dbReference>